<evidence type="ECO:0000256" key="4">
    <source>
        <dbReference type="SAM" id="MobiDB-lite"/>
    </source>
</evidence>
<accession>H8GT84</accession>
<comment type="similarity">
    <text evidence="1">Belongs to the peptidase S1C family.</text>
</comment>
<dbReference type="Gene3D" id="2.30.42.10">
    <property type="match status" value="1"/>
</dbReference>
<dbReference type="STRING" id="745776.DGo_CA2609"/>
<evidence type="ECO:0000256" key="2">
    <source>
        <dbReference type="ARBA" id="ARBA00022670"/>
    </source>
</evidence>
<dbReference type="HOGENOM" id="CLU_020120_2_0_0"/>
<dbReference type="InterPro" id="IPR001478">
    <property type="entry name" value="PDZ"/>
</dbReference>
<dbReference type="AlphaFoldDB" id="H8GT84"/>
<keyword evidence="8" id="KW-1185">Reference proteome</keyword>
<feature type="domain" description="PDZ" evidence="6">
    <location>
        <begin position="283"/>
        <end position="371"/>
    </location>
</feature>
<evidence type="ECO:0000259" key="6">
    <source>
        <dbReference type="PROSITE" id="PS50106"/>
    </source>
</evidence>
<feature type="region of interest" description="Disordered" evidence="4">
    <location>
        <begin position="21"/>
        <end position="47"/>
    </location>
</feature>
<dbReference type="KEGG" id="dgo:DGo_CA2609"/>
<dbReference type="InterPro" id="IPR036034">
    <property type="entry name" value="PDZ_sf"/>
</dbReference>
<dbReference type="PANTHER" id="PTHR43343:SF3">
    <property type="entry name" value="PROTEASE DO-LIKE 8, CHLOROPLASTIC"/>
    <property type="match status" value="1"/>
</dbReference>
<evidence type="ECO:0000313" key="7">
    <source>
        <dbReference type="EMBL" id="AFD26536.1"/>
    </source>
</evidence>
<dbReference type="PANTHER" id="PTHR43343">
    <property type="entry name" value="PEPTIDASE S12"/>
    <property type="match status" value="1"/>
</dbReference>
<dbReference type="SMART" id="SM00228">
    <property type="entry name" value="PDZ"/>
    <property type="match status" value="1"/>
</dbReference>
<evidence type="ECO:0000256" key="3">
    <source>
        <dbReference type="ARBA" id="ARBA00022801"/>
    </source>
</evidence>
<dbReference type="Gene3D" id="2.40.10.10">
    <property type="entry name" value="Trypsin-like serine proteases"/>
    <property type="match status" value="2"/>
</dbReference>
<dbReference type="GO" id="GO:0004252">
    <property type="term" value="F:serine-type endopeptidase activity"/>
    <property type="evidence" value="ECO:0007669"/>
    <property type="project" value="InterPro"/>
</dbReference>
<feature type="signal peptide" evidence="5">
    <location>
        <begin position="1"/>
        <end position="17"/>
    </location>
</feature>
<feature type="chain" id="PRO_5003612978" evidence="5">
    <location>
        <begin position="18"/>
        <end position="389"/>
    </location>
</feature>
<evidence type="ECO:0000256" key="1">
    <source>
        <dbReference type="ARBA" id="ARBA00010541"/>
    </source>
</evidence>
<dbReference type="Pfam" id="PF13180">
    <property type="entry name" value="PDZ_2"/>
    <property type="match status" value="1"/>
</dbReference>
<name>H8GT84_DEIGI</name>
<dbReference type="InterPro" id="IPR009003">
    <property type="entry name" value="Peptidase_S1_PA"/>
</dbReference>
<dbReference type="RefSeq" id="WP_014686016.1">
    <property type="nucleotide sequence ID" value="NC_017790.1"/>
</dbReference>
<keyword evidence="3" id="KW-0378">Hydrolase</keyword>
<keyword evidence="2" id="KW-0645">Protease</keyword>
<dbReference type="SUPFAM" id="SSF50156">
    <property type="entry name" value="PDZ domain-like"/>
    <property type="match status" value="1"/>
</dbReference>
<dbReference type="PATRIC" id="fig|745776.4.peg.2676"/>
<organism evidence="7 8">
    <name type="scientific">Deinococcus gobiensis (strain DSM 21396 / JCM 16679 / CGMCC 1.7299 / I-0)</name>
    <dbReference type="NCBI Taxonomy" id="745776"/>
    <lineage>
        <taxon>Bacteria</taxon>
        <taxon>Thermotogati</taxon>
        <taxon>Deinococcota</taxon>
        <taxon>Deinococci</taxon>
        <taxon>Deinococcales</taxon>
        <taxon>Deinococcaceae</taxon>
        <taxon>Deinococcus</taxon>
    </lineage>
</organism>
<evidence type="ECO:0000256" key="5">
    <source>
        <dbReference type="SAM" id="SignalP"/>
    </source>
</evidence>
<dbReference type="SUPFAM" id="SSF50494">
    <property type="entry name" value="Trypsin-like serine proteases"/>
    <property type="match status" value="1"/>
</dbReference>
<dbReference type="Pfam" id="PF13365">
    <property type="entry name" value="Trypsin_2"/>
    <property type="match status" value="1"/>
</dbReference>
<gene>
    <name evidence="7" type="ordered locus">DGo_CA2609</name>
</gene>
<dbReference type="PRINTS" id="PR00834">
    <property type="entry name" value="PROTEASES2C"/>
</dbReference>
<proteinExistence type="inferred from homology"/>
<evidence type="ECO:0000313" key="8">
    <source>
        <dbReference type="Proteomes" id="UP000007575"/>
    </source>
</evidence>
<dbReference type="eggNOG" id="COG0265">
    <property type="taxonomic scope" value="Bacteria"/>
</dbReference>
<dbReference type="EMBL" id="CP002191">
    <property type="protein sequence ID" value="AFD26536.1"/>
    <property type="molecule type" value="Genomic_DNA"/>
</dbReference>
<dbReference type="InterPro" id="IPR051201">
    <property type="entry name" value="Chloro_Bact_Ser_Proteases"/>
</dbReference>
<sequence>MPVLTIGALMAGGLVLAQTAPAPKTSAQPPARPPAAQPATSGRTASGAEKLTAAEQALFTKSRPSTVRILQCPVNNCVEPDGIGTAFLIGEDGLALTAYHVIFQAKALSAQTADRKRYAVEVIGYDDQNDIALLRVNVPKGTPYLPVAAASPKVGDPVLAIGNGGGSFLTPKTGRLTALDTPSDRADFPSGTLELTAPLIPGDSGGPILNAKGEVTGVVSYISVKPSSVENLRDDPEITAYAVPVTAGAQRLADLKKGVKREAPVIGVGIDGNFALLTALPERLFAEASEKLGLGLGKVAGAFFTSVSANSPAERAGLRPLRYNADGDVTPGDLVTAIDGRRVVNFSDFQRIVRTNYQPGDTVTLKVLRAGKSIDVKMTLIGRSTVASR</sequence>
<dbReference type="PROSITE" id="PS50106">
    <property type="entry name" value="PDZ"/>
    <property type="match status" value="1"/>
</dbReference>
<dbReference type="InterPro" id="IPR001940">
    <property type="entry name" value="Peptidase_S1C"/>
</dbReference>
<protein>
    <submittedName>
        <fullName evidence="7">Trypsin-like peptidase and PDZ domain protein</fullName>
    </submittedName>
</protein>
<dbReference type="Proteomes" id="UP000007575">
    <property type="component" value="Chromosome"/>
</dbReference>
<dbReference type="InterPro" id="IPR043504">
    <property type="entry name" value="Peptidase_S1_PA_chymotrypsin"/>
</dbReference>
<dbReference type="GO" id="GO:0006508">
    <property type="term" value="P:proteolysis"/>
    <property type="evidence" value="ECO:0007669"/>
    <property type="project" value="UniProtKB-KW"/>
</dbReference>
<reference evidence="7 8" key="1">
    <citation type="journal article" date="2012" name="PLoS ONE">
        <title>Genome sequence and transcriptome analysis of the radioresistant bacterium Deinococcus gobiensis: insights into the extreme environmental adaptations.</title>
        <authorList>
            <person name="Yuan M."/>
            <person name="Chen M."/>
            <person name="Zhang W."/>
            <person name="Lu W."/>
            <person name="Wang J."/>
            <person name="Yang M."/>
            <person name="Zhao P."/>
            <person name="Tang R."/>
            <person name="Li X."/>
            <person name="Hao Y."/>
            <person name="Zhou Z."/>
            <person name="Zhan Y."/>
            <person name="Yu H."/>
            <person name="Teng C."/>
            <person name="Yan Y."/>
            <person name="Ping S."/>
            <person name="Wang Y."/>
            <person name="Lin M."/>
        </authorList>
    </citation>
    <scope>NUCLEOTIDE SEQUENCE [LARGE SCALE GENOMIC DNA]</scope>
    <source>
        <strain evidence="7 8">I-0</strain>
    </source>
</reference>
<keyword evidence="5" id="KW-0732">Signal</keyword>